<reference evidence="1 2" key="1">
    <citation type="journal article" date="2020" name="J. Appl. Phycol.">
        <title>Morphological changes and genome evolution in Raphidiopsis raciborskii CS-506 after 23 years in culture.</title>
        <authorList>
            <person name="Willis A."/>
            <person name="Bent S.J."/>
            <person name="Jameson I.D."/>
        </authorList>
    </citation>
    <scope>NUCLEOTIDE SEQUENCE [LARGE SCALE GENOMIC DNA]</scope>
    <source>
        <strain evidence="1 2">CS-506_A</strain>
    </source>
</reference>
<dbReference type="Proteomes" id="UP000538075">
    <property type="component" value="Unassembled WGS sequence"/>
</dbReference>
<dbReference type="Gene3D" id="2.60.40.680">
    <property type="match status" value="1"/>
</dbReference>
<protein>
    <submittedName>
        <fullName evidence="1">Uncharacterized protein</fullName>
    </submittedName>
</protein>
<name>A0A838WSI3_9CYAN</name>
<dbReference type="AlphaFoldDB" id="A0A838WSI3"/>
<evidence type="ECO:0000313" key="2">
    <source>
        <dbReference type="Proteomes" id="UP000538075"/>
    </source>
</evidence>
<comment type="caution">
    <text evidence="1">The sequence shown here is derived from an EMBL/GenBank/DDBJ whole genome shotgun (WGS) entry which is preliminary data.</text>
</comment>
<sequence length="101" mass="10355">MSIVSQINLLQDNGGTPGGALSSTQLVSGTTFWVEIQLQDLRINSSGIVGSRLNLNWNSNSLTATSLTVTNSLPLLRSENITTGNAQVGGGSIPTAGIGKA</sequence>
<feature type="non-terminal residue" evidence="1">
    <location>
        <position position="101"/>
    </location>
</feature>
<organism evidence="1 2">
    <name type="scientific">Cylindrospermopsis raciborskii CS-506_A</name>
    <dbReference type="NCBI Taxonomy" id="2585140"/>
    <lineage>
        <taxon>Bacteria</taxon>
        <taxon>Bacillati</taxon>
        <taxon>Cyanobacteriota</taxon>
        <taxon>Cyanophyceae</taxon>
        <taxon>Nostocales</taxon>
        <taxon>Aphanizomenonaceae</taxon>
        <taxon>Cylindrospermopsis</taxon>
    </lineage>
</organism>
<accession>A0A838WSI3</accession>
<proteinExistence type="predicted"/>
<gene>
    <name evidence="1" type="ORF">FHK98_20390</name>
</gene>
<evidence type="ECO:0000313" key="1">
    <source>
        <dbReference type="EMBL" id="MBA4467527.1"/>
    </source>
</evidence>
<dbReference type="EMBL" id="VDFG01001371">
    <property type="protein sequence ID" value="MBA4467527.1"/>
    <property type="molecule type" value="Genomic_DNA"/>
</dbReference>